<protein>
    <submittedName>
        <fullName evidence="4">Carbohydrate porin</fullName>
    </submittedName>
</protein>
<comment type="caution">
    <text evidence="4">The sequence shown here is derived from an EMBL/GenBank/DDBJ whole genome shotgun (WGS) entry which is preliminary data.</text>
</comment>
<dbReference type="RefSeq" id="WP_048916797.1">
    <property type="nucleotide sequence ID" value="NZ_JBANEI010000001.1"/>
</dbReference>
<sequence length="126" mass="13787">MERTSRLIKGIAIIAVATALIGPQAAAAPEHVLHDALRYQVTPTAPYLIQAPNSASKQPSAPPEDYRAAKPQPLMRGEDFNYHLYYNYRLTPHIILRPNLQQSTKPGAVSDHSQRFVGGIGAGINF</sequence>
<dbReference type="Pfam" id="PF04966">
    <property type="entry name" value="OprB"/>
    <property type="match status" value="1"/>
</dbReference>
<organism evidence="4 5">
    <name type="scientific">Erwinia aphidicola</name>
    <dbReference type="NCBI Taxonomy" id="68334"/>
    <lineage>
        <taxon>Bacteria</taxon>
        <taxon>Pseudomonadati</taxon>
        <taxon>Pseudomonadota</taxon>
        <taxon>Gammaproteobacteria</taxon>
        <taxon>Enterobacterales</taxon>
        <taxon>Erwiniaceae</taxon>
        <taxon>Erwinia</taxon>
    </lineage>
</organism>
<feature type="chain" id="PRO_5044952649" evidence="2">
    <location>
        <begin position="28"/>
        <end position="126"/>
    </location>
</feature>
<dbReference type="Gene3D" id="2.40.160.180">
    <property type="entry name" value="Carbohydrate-selective porin OprB"/>
    <property type="match status" value="1"/>
</dbReference>
<evidence type="ECO:0000256" key="1">
    <source>
        <dbReference type="ARBA" id="ARBA00008769"/>
    </source>
</evidence>
<feature type="region of interest" description="Disordered" evidence="3">
    <location>
        <begin position="51"/>
        <end position="72"/>
    </location>
</feature>
<dbReference type="InterPro" id="IPR007049">
    <property type="entry name" value="Carb-sel_porin_OprB"/>
</dbReference>
<comment type="similarity">
    <text evidence="1 2">Belongs to the OprB family.</text>
</comment>
<evidence type="ECO:0000313" key="4">
    <source>
        <dbReference type="EMBL" id="MEI2680355.1"/>
    </source>
</evidence>
<evidence type="ECO:0000256" key="3">
    <source>
        <dbReference type="SAM" id="MobiDB-lite"/>
    </source>
</evidence>
<keyword evidence="5" id="KW-1185">Reference proteome</keyword>
<reference evidence="4 5" key="1">
    <citation type="submission" date="2024-02" db="EMBL/GenBank/DDBJ databases">
        <title>First report Erwinia aphidicola in onion in Chile.</title>
        <authorList>
            <person name="Valenzuela M."/>
            <person name="Pena M."/>
            <person name="Dutta B."/>
        </authorList>
    </citation>
    <scope>NUCLEOTIDE SEQUENCE [LARGE SCALE GENOMIC DNA]</scope>
    <source>
        <strain evidence="4 5">QCJ3A</strain>
    </source>
</reference>
<feature type="signal peptide" evidence="2">
    <location>
        <begin position="1"/>
        <end position="27"/>
    </location>
</feature>
<keyword evidence="2" id="KW-0732">Signal</keyword>
<evidence type="ECO:0000313" key="5">
    <source>
        <dbReference type="Proteomes" id="UP001306592"/>
    </source>
</evidence>
<dbReference type="InterPro" id="IPR038673">
    <property type="entry name" value="OprB_sf"/>
</dbReference>
<gene>
    <name evidence="4" type="ORF">V8N49_01530</name>
</gene>
<dbReference type="Proteomes" id="UP001306592">
    <property type="component" value="Unassembled WGS sequence"/>
</dbReference>
<accession>A0ABU8DA70</accession>
<name>A0ABU8DA70_ERWAP</name>
<proteinExistence type="inferred from homology"/>
<evidence type="ECO:0000256" key="2">
    <source>
        <dbReference type="RuleBase" id="RU363072"/>
    </source>
</evidence>
<dbReference type="EMBL" id="JBANEI010000001">
    <property type="protein sequence ID" value="MEI2680355.1"/>
    <property type="molecule type" value="Genomic_DNA"/>
</dbReference>